<gene>
    <name evidence="2" type="ORF">BDK51DRAFT_44510</name>
</gene>
<feature type="compositionally biased region" description="Basic and acidic residues" evidence="1">
    <location>
        <begin position="197"/>
        <end position="216"/>
    </location>
</feature>
<reference evidence="3" key="1">
    <citation type="journal article" date="2018" name="Nat. Microbiol.">
        <title>Leveraging single-cell genomics to expand the fungal tree of life.</title>
        <authorList>
            <person name="Ahrendt S.R."/>
            <person name="Quandt C.A."/>
            <person name="Ciobanu D."/>
            <person name="Clum A."/>
            <person name="Salamov A."/>
            <person name="Andreopoulos B."/>
            <person name="Cheng J.F."/>
            <person name="Woyke T."/>
            <person name="Pelin A."/>
            <person name="Henrissat B."/>
            <person name="Reynolds N.K."/>
            <person name="Benny G.L."/>
            <person name="Smith M.E."/>
            <person name="James T.Y."/>
            <person name="Grigoriev I.V."/>
        </authorList>
    </citation>
    <scope>NUCLEOTIDE SEQUENCE [LARGE SCALE GENOMIC DNA]</scope>
</reference>
<feature type="compositionally biased region" description="Basic residues" evidence="1">
    <location>
        <begin position="47"/>
        <end position="56"/>
    </location>
</feature>
<feature type="compositionally biased region" description="Basic and acidic residues" evidence="1">
    <location>
        <begin position="57"/>
        <end position="105"/>
    </location>
</feature>
<organism evidence="2 3">
    <name type="scientific">Blyttiomyces helicus</name>
    <dbReference type="NCBI Taxonomy" id="388810"/>
    <lineage>
        <taxon>Eukaryota</taxon>
        <taxon>Fungi</taxon>
        <taxon>Fungi incertae sedis</taxon>
        <taxon>Chytridiomycota</taxon>
        <taxon>Chytridiomycota incertae sedis</taxon>
        <taxon>Chytridiomycetes</taxon>
        <taxon>Chytridiomycetes incertae sedis</taxon>
        <taxon>Blyttiomyces</taxon>
    </lineage>
</organism>
<evidence type="ECO:0000256" key="1">
    <source>
        <dbReference type="SAM" id="MobiDB-lite"/>
    </source>
</evidence>
<sequence length="216" mass="24292">MASQSPHMSLDSNLGAGAPDAPSVPPAPINTRNCPDAADKGEEPVAKKLHRQKRSKEKIEAEKKEKEEWRLGKEVEKKLKQREKEAAEAEKKKKKEEREKKKAEARCTTSAMPPAAVASRSCSWFCQGSRPLRHKTPGARSSTPAAPSSLHPKPPGALRVKKEPLDQCIKSEVAKTVEGVQQDMNAFMLFEAQSQQRSEETEARREQEERWEMRER</sequence>
<protein>
    <submittedName>
        <fullName evidence="2">Uncharacterized protein</fullName>
    </submittedName>
</protein>
<dbReference type="AlphaFoldDB" id="A0A4P9W3H5"/>
<feature type="region of interest" description="Disordered" evidence="1">
    <location>
        <begin position="191"/>
        <end position="216"/>
    </location>
</feature>
<feature type="compositionally biased region" description="Basic and acidic residues" evidence="1">
    <location>
        <begin position="37"/>
        <end position="46"/>
    </location>
</feature>
<evidence type="ECO:0000313" key="2">
    <source>
        <dbReference type="EMBL" id="RKO86684.1"/>
    </source>
</evidence>
<dbReference type="Proteomes" id="UP000269721">
    <property type="component" value="Unassembled WGS sequence"/>
</dbReference>
<keyword evidence="3" id="KW-1185">Reference proteome</keyword>
<proteinExistence type="predicted"/>
<feature type="compositionally biased region" description="Polar residues" evidence="1">
    <location>
        <begin position="1"/>
        <end position="12"/>
    </location>
</feature>
<feature type="region of interest" description="Disordered" evidence="1">
    <location>
        <begin position="1"/>
        <end position="164"/>
    </location>
</feature>
<dbReference type="EMBL" id="KZ997992">
    <property type="protein sequence ID" value="RKO86684.1"/>
    <property type="molecule type" value="Genomic_DNA"/>
</dbReference>
<evidence type="ECO:0000313" key="3">
    <source>
        <dbReference type="Proteomes" id="UP000269721"/>
    </source>
</evidence>
<name>A0A4P9W3H5_9FUNG</name>
<accession>A0A4P9W3H5</accession>